<evidence type="ECO:0000256" key="2">
    <source>
        <dbReference type="ARBA" id="ARBA00012513"/>
    </source>
</evidence>
<comment type="catalytic activity">
    <reaction evidence="17">
        <text>L-threonyl-[protein] + ATP = O-phospho-L-threonyl-[protein] + ADP + H(+)</text>
        <dbReference type="Rhea" id="RHEA:46608"/>
        <dbReference type="Rhea" id="RHEA-COMP:11060"/>
        <dbReference type="Rhea" id="RHEA-COMP:11605"/>
        <dbReference type="ChEBI" id="CHEBI:15378"/>
        <dbReference type="ChEBI" id="CHEBI:30013"/>
        <dbReference type="ChEBI" id="CHEBI:30616"/>
        <dbReference type="ChEBI" id="CHEBI:61977"/>
        <dbReference type="ChEBI" id="CHEBI:456216"/>
        <dbReference type="EC" id="2.7.11.1"/>
    </reaction>
</comment>
<dbReference type="CDD" id="cd14066">
    <property type="entry name" value="STKc_IRAK"/>
    <property type="match status" value="1"/>
</dbReference>
<dbReference type="Pfam" id="PF00560">
    <property type="entry name" value="LRR_1"/>
    <property type="match status" value="3"/>
</dbReference>
<keyword evidence="15" id="KW-0675">Receptor</keyword>
<evidence type="ECO:0000313" key="21">
    <source>
        <dbReference type="EMBL" id="KAK7405410.1"/>
    </source>
</evidence>
<dbReference type="Pfam" id="PF07714">
    <property type="entry name" value="PK_Tyr_Ser-Thr"/>
    <property type="match status" value="1"/>
</dbReference>
<evidence type="ECO:0000256" key="11">
    <source>
        <dbReference type="ARBA" id="ARBA00022777"/>
    </source>
</evidence>
<dbReference type="FunFam" id="3.80.10.10:FF:000298">
    <property type="entry name" value="Putative LRR receptor-like serine/threonine-protein kinase"/>
    <property type="match status" value="1"/>
</dbReference>
<evidence type="ECO:0000256" key="6">
    <source>
        <dbReference type="ARBA" id="ARBA00022679"/>
    </source>
</evidence>
<keyword evidence="12" id="KW-0067">ATP-binding</keyword>
<dbReference type="InterPro" id="IPR000719">
    <property type="entry name" value="Prot_kinase_dom"/>
</dbReference>
<dbReference type="Pfam" id="PF13855">
    <property type="entry name" value="LRR_8"/>
    <property type="match status" value="1"/>
</dbReference>
<keyword evidence="8" id="KW-0732">Signal</keyword>
<evidence type="ECO:0000259" key="20">
    <source>
        <dbReference type="PROSITE" id="PS50011"/>
    </source>
</evidence>
<evidence type="ECO:0000256" key="1">
    <source>
        <dbReference type="ARBA" id="ARBA00004479"/>
    </source>
</evidence>
<evidence type="ECO:0000256" key="3">
    <source>
        <dbReference type="ARBA" id="ARBA00022527"/>
    </source>
</evidence>
<keyword evidence="16" id="KW-0325">Glycoprotein</keyword>
<dbReference type="Proteomes" id="UP001386955">
    <property type="component" value="Unassembled WGS sequence"/>
</dbReference>
<dbReference type="InterPro" id="IPR008271">
    <property type="entry name" value="Ser/Thr_kinase_AS"/>
</dbReference>
<keyword evidence="10" id="KW-0547">Nucleotide-binding</keyword>
<keyword evidence="9" id="KW-0677">Repeat</keyword>
<dbReference type="PANTHER" id="PTHR48006:SF62">
    <property type="entry name" value="LEUCINE-RICH REPEAT TRANSMEMBRANE PROTEIN KINASE"/>
    <property type="match status" value="1"/>
</dbReference>
<keyword evidence="13 19" id="KW-1133">Transmembrane helix</keyword>
<evidence type="ECO:0000256" key="10">
    <source>
        <dbReference type="ARBA" id="ARBA00022741"/>
    </source>
</evidence>
<accession>A0AAN9SVI3</accession>
<keyword evidence="4" id="KW-0597">Phosphoprotein</keyword>
<comment type="catalytic activity">
    <reaction evidence="18">
        <text>L-seryl-[protein] + ATP = O-phospho-L-seryl-[protein] + ADP + H(+)</text>
        <dbReference type="Rhea" id="RHEA:17989"/>
        <dbReference type="Rhea" id="RHEA-COMP:9863"/>
        <dbReference type="Rhea" id="RHEA-COMP:11604"/>
        <dbReference type="ChEBI" id="CHEBI:15378"/>
        <dbReference type="ChEBI" id="CHEBI:29999"/>
        <dbReference type="ChEBI" id="CHEBI:30616"/>
        <dbReference type="ChEBI" id="CHEBI:83421"/>
        <dbReference type="ChEBI" id="CHEBI:456216"/>
        <dbReference type="EC" id="2.7.11.1"/>
    </reaction>
</comment>
<gene>
    <name evidence="21" type="ORF">VNO78_06686</name>
</gene>
<evidence type="ECO:0000313" key="22">
    <source>
        <dbReference type="Proteomes" id="UP001386955"/>
    </source>
</evidence>
<dbReference type="Pfam" id="PF11721">
    <property type="entry name" value="Malectin"/>
    <property type="match status" value="1"/>
</dbReference>
<feature type="transmembrane region" description="Helical" evidence="19">
    <location>
        <begin position="646"/>
        <end position="668"/>
    </location>
</feature>
<comment type="caution">
    <text evidence="21">The sequence shown here is derived from an EMBL/GenBank/DDBJ whole genome shotgun (WGS) entry which is preliminary data.</text>
</comment>
<dbReference type="PROSITE" id="PS50011">
    <property type="entry name" value="PROTEIN_KINASE_DOM"/>
    <property type="match status" value="1"/>
</dbReference>
<dbReference type="SMART" id="SM00369">
    <property type="entry name" value="LRR_TYP"/>
    <property type="match status" value="4"/>
</dbReference>
<dbReference type="SMART" id="SM00220">
    <property type="entry name" value="S_TKc"/>
    <property type="match status" value="1"/>
</dbReference>
<evidence type="ECO:0000256" key="17">
    <source>
        <dbReference type="ARBA" id="ARBA00047899"/>
    </source>
</evidence>
<protein>
    <recommendedName>
        <fullName evidence="2">non-specific serine/threonine protein kinase</fullName>
        <ecNumber evidence="2">2.7.11.1</ecNumber>
    </recommendedName>
</protein>
<dbReference type="Gene3D" id="3.80.10.10">
    <property type="entry name" value="Ribonuclease Inhibitor"/>
    <property type="match status" value="2"/>
</dbReference>
<dbReference type="Gene3D" id="1.10.510.10">
    <property type="entry name" value="Transferase(Phosphotransferase) domain 1"/>
    <property type="match status" value="1"/>
</dbReference>
<evidence type="ECO:0000256" key="9">
    <source>
        <dbReference type="ARBA" id="ARBA00022737"/>
    </source>
</evidence>
<keyword evidence="14 19" id="KW-0472">Membrane</keyword>
<keyword evidence="22" id="KW-1185">Reference proteome</keyword>
<evidence type="ECO:0000256" key="4">
    <source>
        <dbReference type="ARBA" id="ARBA00022553"/>
    </source>
</evidence>
<dbReference type="InterPro" id="IPR003591">
    <property type="entry name" value="Leu-rich_rpt_typical-subtyp"/>
</dbReference>
<evidence type="ECO:0000256" key="15">
    <source>
        <dbReference type="ARBA" id="ARBA00023170"/>
    </source>
</evidence>
<dbReference type="InterPro" id="IPR021720">
    <property type="entry name" value="Malectin_dom"/>
</dbReference>
<dbReference type="InterPro" id="IPR001245">
    <property type="entry name" value="Ser-Thr/Tyr_kinase_cat_dom"/>
</dbReference>
<dbReference type="PROSITE" id="PS51450">
    <property type="entry name" value="LRR"/>
    <property type="match status" value="1"/>
</dbReference>
<dbReference type="Gene3D" id="3.30.200.20">
    <property type="entry name" value="Phosphorylase Kinase, domain 1"/>
    <property type="match status" value="1"/>
</dbReference>
<sequence length="1043" mass="116192">MKSLKYKKFDQELVKFVMEWRLLFPQSLAFALVAVVCIFNCLVNATTDPNEARVLNAIFSKWGITANHNHWNISGDLCSGRAIDDTPITDQTHNPFIKCDCSRDSGNSCHITKVKVYALSVVGEIPEELWTLTYLTELDLRQNRLNGSIPPAIGNLTRMEYLTFGINALSGEIPKELGNLVELKSLSFSSNNFSGSLPSQLGNLLKLEQLYLGSSGISGSIPTTFENLKNLKILWANDVELTGRIPDFVGNWSNLNVLRFQGNSFEGQIPLSFSNLTSLIELRITGLFNGSSSLAFLRNLKSLNILELRNNNISDSFPSFIGELQNLTQLDLSFNNITGQIPNSIFNSGSLSYLFLGNNKLNGTLPTQKSESLLNIDLSYNDISGNLPSWVNQQNLQLNLVANNLTIERSNNRGLPSGLECLQKNFPCNRGIGRYYNFAIKCGGPQITSSDGTVFEMDNETLGPATYFVTDTNRWGVSNVGLFTGSNNPQYKRSVSNQITGTEDSELFQTARLSALSLRYYGLGLENGFYNITLQFAEITILDNFEWRSLGRRIFDIYIQGNLVLKDFNIKKEAGGKSFSVVQMKFRVEVLENYLEIHFIWAGKGTCCIPTQGTYGPLISAISAIPDFIPTVSNKPPSSKRNKTGLIVGIVVGVGVVCFLLVLAFFYVNYKQKRHDNDEELLDIDTKPYTFSYSELRNATDDFNLSNKLGEGGFGPVHKGTLKDGREIAVKQLSVKSNQGKKQFVTEIAIISAVQHRNLVKLYGCCIEGNNRILVYEYLENKSLDQALFGNNLSLDWCIRYDICLGIARGLTYLHEESQIRIVHRDVKSSNILLDYELIPKISDFGLAKLYDDKMTHISTRVAGTIGYLSPEYAMRGHLTEKVDVFSFGVVLLEIVSGRPNSDSTLEGDKIYLLEWAWHLHENNSVTDIVDPRLSNFNEEEVKRIVEIALLCTQTSPILRPSMSRVVAMLKGDIEVSTITLRPGYLTDWKFDDDTSFMTEVATKGSDTSFHNSSSGISIVGGVCHSSIDDAKAIIRETLSGDN</sequence>
<dbReference type="FunFam" id="3.80.10.10:FF:000497">
    <property type="entry name" value="Leucine-rich repeat transmembrane protein kinase"/>
    <property type="match status" value="1"/>
</dbReference>
<comment type="subcellular location">
    <subcellularLocation>
        <location evidence="1">Membrane</location>
        <topology evidence="1">Single-pass type I membrane protein</topology>
    </subcellularLocation>
</comment>
<keyword evidence="5" id="KW-0433">Leucine-rich repeat</keyword>
<dbReference type="GO" id="GO:0005886">
    <property type="term" value="C:plasma membrane"/>
    <property type="evidence" value="ECO:0007669"/>
    <property type="project" value="TreeGrafter"/>
</dbReference>
<dbReference type="PROSITE" id="PS00108">
    <property type="entry name" value="PROTEIN_KINASE_ST"/>
    <property type="match status" value="1"/>
</dbReference>
<dbReference type="SUPFAM" id="SSF56112">
    <property type="entry name" value="Protein kinase-like (PK-like)"/>
    <property type="match status" value="1"/>
</dbReference>
<dbReference type="InterPro" id="IPR032675">
    <property type="entry name" value="LRR_dom_sf"/>
</dbReference>
<dbReference type="InterPro" id="IPR001611">
    <property type="entry name" value="Leu-rich_rpt"/>
</dbReference>
<keyword evidence="6" id="KW-0808">Transferase</keyword>
<evidence type="ECO:0000256" key="12">
    <source>
        <dbReference type="ARBA" id="ARBA00022840"/>
    </source>
</evidence>
<keyword evidence="3" id="KW-0723">Serine/threonine-protein kinase</keyword>
<dbReference type="InterPro" id="IPR051824">
    <property type="entry name" value="LRR_Rcpt-Like_S/T_Kinase"/>
</dbReference>
<dbReference type="Gene3D" id="2.60.120.430">
    <property type="entry name" value="Galactose-binding lectin"/>
    <property type="match status" value="1"/>
</dbReference>
<dbReference type="GO" id="GO:0005524">
    <property type="term" value="F:ATP binding"/>
    <property type="evidence" value="ECO:0007669"/>
    <property type="project" value="UniProtKB-KW"/>
</dbReference>
<dbReference type="InterPro" id="IPR011009">
    <property type="entry name" value="Kinase-like_dom_sf"/>
</dbReference>
<evidence type="ECO:0000256" key="7">
    <source>
        <dbReference type="ARBA" id="ARBA00022692"/>
    </source>
</evidence>
<dbReference type="FunFam" id="2.60.120.430:FF:000002">
    <property type="entry name" value="Leucine-rich repeat receptor-like protein kinase"/>
    <property type="match status" value="1"/>
</dbReference>
<dbReference type="AlphaFoldDB" id="A0AAN9SVI3"/>
<keyword evidence="11" id="KW-0418">Kinase</keyword>
<organism evidence="21 22">
    <name type="scientific">Psophocarpus tetragonolobus</name>
    <name type="common">Winged bean</name>
    <name type="synonym">Dolichos tetragonolobus</name>
    <dbReference type="NCBI Taxonomy" id="3891"/>
    <lineage>
        <taxon>Eukaryota</taxon>
        <taxon>Viridiplantae</taxon>
        <taxon>Streptophyta</taxon>
        <taxon>Embryophyta</taxon>
        <taxon>Tracheophyta</taxon>
        <taxon>Spermatophyta</taxon>
        <taxon>Magnoliopsida</taxon>
        <taxon>eudicotyledons</taxon>
        <taxon>Gunneridae</taxon>
        <taxon>Pentapetalae</taxon>
        <taxon>rosids</taxon>
        <taxon>fabids</taxon>
        <taxon>Fabales</taxon>
        <taxon>Fabaceae</taxon>
        <taxon>Papilionoideae</taxon>
        <taxon>50 kb inversion clade</taxon>
        <taxon>NPAAA clade</taxon>
        <taxon>indigoferoid/millettioid clade</taxon>
        <taxon>Phaseoleae</taxon>
        <taxon>Psophocarpus</taxon>
    </lineage>
</organism>
<name>A0AAN9SVI3_PSOTE</name>
<keyword evidence="7 19" id="KW-0812">Transmembrane</keyword>
<evidence type="ECO:0000256" key="13">
    <source>
        <dbReference type="ARBA" id="ARBA00022989"/>
    </source>
</evidence>
<evidence type="ECO:0000256" key="16">
    <source>
        <dbReference type="ARBA" id="ARBA00023180"/>
    </source>
</evidence>
<dbReference type="FunFam" id="1.10.510.10:FF:000044">
    <property type="entry name" value="Putative LRR receptor-like serine/threonine-protein kinase"/>
    <property type="match status" value="1"/>
</dbReference>
<dbReference type="PANTHER" id="PTHR48006">
    <property type="entry name" value="LEUCINE-RICH REPEAT-CONTAINING PROTEIN DDB_G0281931-RELATED"/>
    <property type="match status" value="1"/>
</dbReference>
<evidence type="ECO:0000256" key="19">
    <source>
        <dbReference type="SAM" id="Phobius"/>
    </source>
</evidence>
<dbReference type="EMBL" id="JAYMYS010000002">
    <property type="protein sequence ID" value="KAK7405410.1"/>
    <property type="molecule type" value="Genomic_DNA"/>
</dbReference>
<feature type="domain" description="Protein kinase" evidence="20">
    <location>
        <begin position="703"/>
        <end position="976"/>
    </location>
</feature>
<dbReference type="FunFam" id="3.30.200.20:FF:000140">
    <property type="entry name" value="Leucine-rich repeat receptor-like protein kinase"/>
    <property type="match status" value="1"/>
</dbReference>
<dbReference type="GO" id="GO:0004674">
    <property type="term" value="F:protein serine/threonine kinase activity"/>
    <property type="evidence" value="ECO:0007669"/>
    <property type="project" value="UniProtKB-KW"/>
</dbReference>
<proteinExistence type="predicted"/>
<evidence type="ECO:0000256" key="8">
    <source>
        <dbReference type="ARBA" id="ARBA00022729"/>
    </source>
</evidence>
<evidence type="ECO:0000256" key="18">
    <source>
        <dbReference type="ARBA" id="ARBA00048679"/>
    </source>
</evidence>
<dbReference type="EC" id="2.7.11.1" evidence="2"/>
<dbReference type="SUPFAM" id="SSF52047">
    <property type="entry name" value="RNI-like"/>
    <property type="match status" value="1"/>
</dbReference>
<evidence type="ECO:0000256" key="14">
    <source>
        <dbReference type="ARBA" id="ARBA00023136"/>
    </source>
</evidence>
<reference evidence="21 22" key="1">
    <citation type="submission" date="2024-01" db="EMBL/GenBank/DDBJ databases">
        <title>The genomes of 5 underutilized Papilionoideae crops provide insights into root nodulation and disease resistanc.</title>
        <authorList>
            <person name="Jiang F."/>
        </authorList>
    </citation>
    <scope>NUCLEOTIDE SEQUENCE [LARGE SCALE GENOMIC DNA]</scope>
    <source>
        <strain evidence="21">DUOXIRENSHENG_FW03</strain>
        <tissue evidence="21">Leaves</tissue>
    </source>
</reference>
<evidence type="ECO:0000256" key="5">
    <source>
        <dbReference type="ARBA" id="ARBA00022614"/>
    </source>
</evidence>